<dbReference type="AlphaFoldDB" id="A0A392N9A8"/>
<organism evidence="2 3">
    <name type="scientific">Trifolium medium</name>
    <dbReference type="NCBI Taxonomy" id="97028"/>
    <lineage>
        <taxon>Eukaryota</taxon>
        <taxon>Viridiplantae</taxon>
        <taxon>Streptophyta</taxon>
        <taxon>Embryophyta</taxon>
        <taxon>Tracheophyta</taxon>
        <taxon>Spermatophyta</taxon>
        <taxon>Magnoliopsida</taxon>
        <taxon>eudicotyledons</taxon>
        <taxon>Gunneridae</taxon>
        <taxon>Pentapetalae</taxon>
        <taxon>rosids</taxon>
        <taxon>fabids</taxon>
        <taxon>Fabales</taxon>
        <taxon>Fabaceae</taxon>
        <taxon>Papilionoideae</taxon>
        <taxon>50 kb inversion clade</taxon>
        <taxon>NPAAA clade</taxon>
        <taxon>Hologalegina</taxon>
        <taxon>IRL clade</taxon>
        <taxon>Trifolieae</taxon>
        <taxon>Trifolium</taxon>
    </lineage>
</organism>
<keyword evidence="1" id="KW-0812">Transmembrane</keyword>
<name>A0A392N9A8_9FABA</name>
<proteinExistence type="predicted"/>
<dbReference type="Proteomes" id="UP000265520">
    <property type="component" value="Unassembled WGS sequence"/>
</dbReference>
<dbReference type="EMBL" id="LXQA010030466">
    <property type="protein sequence ID" value="MCH95695.1"/>
    <property type="molecule type" value="Genomic_DNA"/>
</dbReference>
<feature type="non-terminal residue" evidence="2">
    <location>
        <position position="1"/>
    </location>
</feature>
<keyword evidence="1" id="KW-1133">Transmembrane helix</keyword>
<protein>
    <submittedName>
        <fullName evidence="2">Uncharacterized protein</fullName>
    </submittedName>
</protein>
<keyword evidence="1" id="KW-0472">Membrane</keyword>
<evidence type="ECO:0000256" key="1">
    <source>
        <dbReference type="SAM" id="Phobius"/>
    </source>
</evidence>
<reference evidence="2 3" key="1">
    <citation type="journal article" date="2018" name="Front. Plant Sci.">
        <title>Red Clover (Trifolium pratense) and Zigzag Clover (T. medium) - A Picture of Genomic Similarities and Differences.</title>
        <authorList>
            <person name="Dluhosova J."/>
            <person name="Istvanek J."/>
            <person name="Nedelnik J."/>
            <person name="Repkova J."/>
        </authorList>
    </citation>
    <scope>NUCLEOTIDE SEQUENCE [LARGE SCALE GENOMIC DNA]</scope>
    <source>
        <strain evidence="3">cv. 10/8</strain>
        <tissue evidence="2">Leaf</tissue>
    </source>
</reference>
<feature type="transmembrane region" description="Helical" evidence="1">
    <location>
        <begin position="6"/>
        <end position="25"/>
    </location>
</feature>
<evidence type="ECO:0000313" key="2">
    <source>
        <dbReference type="EMBL" id="MCH95695.1"/>
    </source>
</evidence>
<sequence length="56" mass="6064">FVLFSAGVFLGYLGSALCFILLVSCRCRGYFLHSFQVGMLRNCLCGYGVGSYLAAV</sequence>
<comment type="caution">
    <text evidence="2">The sequence shown here is derived from an EMBL/GenBank/DDBJ whole genome shotgun (WGS) entry which is preliminary data.</text>
</comment>
<keyword evidence="3" id="KW-1185">Reference proteome</keyword>
<accession>A0A392N9A8</accession>
<evidence type="ECO:0000313" key="3">
    <source>
        <dbReference type="Proteomes" id="UP000265520"/>
    </source>
</evidence>